<proteinExistence type="predicted"/>
<sequence length="169" mass="18542">METNIFSFQFKDDGEIPNNAKLPVIVYAGIFVDNPDGIESVFNRHGWTNSWTNGVFDYHHYHTNTHEVLGVKSGTAVVLIGGERGERLDLKIGDVIVLPAGTGHKRLSQSPDFSVVGAYPDGKSPNLKKRDSSGRTRSLNEIRNVPVPETDPVFGSEGPLLQQWKAAAN</sequence>
<dbReference type="PIRSF" id="PIRSF019307">
    <property type="entry name" value="UCP019307"/>
    <property type="match status" value="1"/>
</dbReference>
<dbReference type="STRING" id="1714016.BA724_12440"/>
<dbReference type="AlphaFoldDB" id="A0A1E7DLG1"/>
<reference evidence="3 4" key="1">
    <citation type="submission" date="2016-06" db="EMBL/GenBank/DDBJ databases">
        <title>Domibacillus iocasae genome sequencing.</title>
        <authorList>
            <person name="Verma A."/>
            <person name="Pal Y."/>
            <person name="Ojha A.K."/>
            <person name="Krishnamurthi S."/>
        </authorList>
    </citation>
    <scope>NUCLEOTIDE SEQUENCE [LARGE SCALE GENOMIC DNA]</scope>
    <source>
        <strain evidence="3 4">DSM 29979</strain>
    </source>
</reference>
<dbReference type="OrthoDB" id="9791759at2"/>
<evidence type="ECO:0000313" key="4">
    <source>
        <dbReference type="Proteomes" id="UP000095658"/>
    </source>
</evidence>
<dbReference type="InterPro" id="IPR006045">
    <property type="entry name" value="Cupin_1"/>
</dbReference>
<gene>
    <name evidence="3" type="ORF">BA724_12440</name>
</gene>
<dbReference type="Gene3D" id="2.60.120.10">
    <property type="entry name" value="Jelly Rolls"/>
    <property type="match status" value="1"/>
</dbReference>
<feature type="compositionally biased region" description="Basic and acidic residues" evidence="1">
    <location>
        <begin position="128"/>
        <end position="140"/>
    </location>
</feature>
<evidence type="ECO:0000259" key="2">
    <source>
        <dbReference type="Pfam" id="PF00190"/>
    </source>
</evidence>
<dbReference type="InterPro" id="IPR014710">
    <property type="entry name" value="RmlC-like_jellyroll"/>
</dbReference>
<keyword evidence="4" id="KW-1185">Reference proteome</keyword>
<dbReference type="InterPro" id="IPR011051">
    <property type="entry name" value="RmlC_Cupin_sf"/>
</dbReference>
<evidence type="ECO:0000256" key="1">
    <source>
        <dbReference type="SAM" id="MobiDB-lite"/>
    </source>
</evidence>
<comment type="caution">
    <text evidence="3">The sequence shown here is derived from an EMBL/GenBank/DDBJ whole genome shotgun (WGS) entry which is preliminary data.</text>
</comment>
<accession>A0A1E7DLG1</accession>
<dbReference type="InterPro" id="IPR014500">
    <property type="entry name" value="UCP019307_cupin"/>
</dbReference>
<dbReference type="RefSeq" id="WP_069939671.1">
    <property type="nucleotide sequence ID" value="NZ_MAMP01000024.1"/>
</dbReference>
<name>A0A1E7DLG1_9BACI</name>
<dbReference type="EMBL" id="MAMP01000024">
    <property type="protein sequence ID" value="OES43893.1"/>
    <property type="molecule type" value="Genomic_DNA"/>
</dbReference>
<feature type="domain" description="Cupin type-1" evidence="2">
    <location>
        <begin position="60"/>
        <end position="117"/>
    </location>
</feature>
<dbReference type="SUPFAM" id="SSF51182">
    <property type="entry name" value="RmlC-like cupins"/>
    <property type="match status" value="1"/>
</dbReference>
<dbReference type="PANTHER" id="PTHR36448:SF2">
    <property type="entry name" value="CUPIN TYPE-1 DOMAIN-CONTAINING PROTEIN"/>
    <property type="match status" value="1"/>
</dbReference>
<dbReference type="CDD" id="cd02219">
    <property type="entry name" value="cupin_YjlB-like"/>
    <property type="match status" value="1"/>
</dbReference>
<dbReference type="InterPro" id="IPR047121">
    <property type="entry name" value="YjiB-like"/>
</dbReference>
<dbReference type="Pfam" id="PF00190">
    <property type="entry name" value="Cupin_1"/>
    <property type="match status" value="1"/>
</dbReference>
<evidence type="ECO:0000313" key="3">
    <source>
        <dbReference type="EMBL" id="OES43893.1"/>
    </source>
</evidence>
<dbReference type="Proteomes" id="UP000095658">
    <property type="component" value="Unassembled WGS sequence"/>
</dbReference>
<feature type="region of interest" description="Disordered" evidence="1">
    <location>
        <begin position="114"/>
        <end position="158"/>
    </location>
</feature>
<dbReference type="PANTHER" id="PTHR36448">
    <property type="entry name" value="BLR7373 PROTEIN"/>
    <property type="match status" value="1"/>
</dbReference>
<organism evidence="3 4">
    <name type="scientific">Domibacillus iocasae</name>
    <dbReference type="NCBI Taxonomy" id="1714016"/>
    <lineage>
        <taxon>Bacteria</taxon>
        <taxon>Bacillati</taxon>
        <taxon>Bacillota</taxon>
        <taxon>Bacilli</taxon>
        <taxon>Bacillales</taxon>
        <taxon>Bacillaceae</taxon>
        <taxon>Domibacillus</taxon>
    </lineage>
</organism>
<protein>
    <recommendedName>
        <fullName evidence="2">Cupin type-1 domain-containing protein</fullName>
    </recommendedName>
</protein>